<keyword evidence="5" id="KW-0732">Signal</keyword>
<evidence type="ECO:0000256" key="3">
    <source>
        <dbReference type="ARBA" id="ARBA00022801"/>
    </source>
</evidence>
<evidence type="ECO:0000256" key="2">
    <source>
        <dbReference type="ARBA" id="ARBA00011901"/>
    </source>
</evidence>
<dbReference type="OrthoDB" id="9794842at2"/>
<dbReference type="SMART" id="SM00644">
    <property type="entry name" value="Ami_2"/>
    <property type="match status" value="1"/>
</dbReference>
<evidence type="ECO:0000259" key="6">
    <source>
        <dbReference type="SMART" id="SM00644"/>
    </source>
</evidence>
<dbReference type="GO" id="GO:0009253">
    <property type="term" value="P:peptidoglycan catabolic process"/>
    <property type="evidence" value="ECO:0007669"/>
    <property type="project" value="InterPro"/>
</dbReference>
<reference evidence="7 8" key="1">
    <citation type="submission" date="2014-11" db="EMBL/GenBank/DDBJ databases">
        <title>Genome sequence of Flavihumibacter solisilvae 3-3.</title>
        <authorList>
            <person name="Zhou G."/>
            <person name="Li M."/>
            <person name="Wang G."/>
        </authorList>
    </citation>
    <scope>NUCLEOTIDE SEQUENCE [LARGE SCALE GENOMIC DNA]</scope>
    <source>
        <strain evidence="7 8">3-3</strain>
    </source>
</reference>
<dbReference type="EC" id="3.5.1.28" evidence="2"/>
<dbReference type="InterPro" id="IPR002502">
    <property type="entry name" value="Amidase_domain"/>
</dbReference>
<comment type="catalytic activity">
    <reaction evidence="1">
        <text>Hydrolyzes the link between N-acetylmuramoyl residues and L-amino acid residues in certain cell-wall glycopeptides.</text>
        <dbReference type="EC" id="3.5.1.28"/>
    </reaction>
</comment>
<dbReference type="AlphaFoldDB" id="A0A0C1L572"/>
<protein>
    <recommendedName>
        <fullName evidence="2">N-acetylmuramoyl-L-alanine amidase</fullName>
        <ecNumber evidence="2">3.5.1.28</ecNumber>
    </recommendedName>
</protein>
<comment type="caution">
    <text evidence="7">The sequence shown here is derived from an EMBL/GenBank/DDBJ whole genome shotgun (WGS) entry which is preliminary data.</text>
</comment>
<keyword evidence="4" id="KW-0961">Cell wall biogenesis/degradation</keyword>
<dbReference type="Gene3D" id="3.40.80.10">
    <property type="entry name" value="Peptidoglycan recognition protein-like"/>
    <property type="match status" value="1"/>
</dbReference>
<dbReference type="GO" id="GO:0008745">
    <property type="term" value="F:N-acetylmuramoyl-L-alanine amidase activity"/>
    <property type="evidence" value="ECO:0007669"/>
    <property type="project" value="UniProtKB-EC"/>
</dbReference>
<dbReference type="PANTHER" id="PTHR30417">
    <property type="entry name" value="N-ACETYLMURAMOYL-L-ALANINE AMIDASE AMID"/>
    <property type="match status" value="1"/>
</dbReference>
<dbReference type="PANTHER" id="PTHR30417:SF1">
    <property type="entry name" value="N-ACETYLMURAMOYL-L-ALANINE AMIDASE AMID"/>
    <property type="match status" value="1"/>
</dbReference>
<dbReference type="CDD" id="cd06583">
    <property type="entry name" value="PGRP"/>
    <property type="match status" value="1"/>
</dbReference>
<dbReference type="RefSeq" id="WP_039139343.1">
    <property type="nucleotide sequence ID" value="NZ_JSVC01000010.1"/>
</dbReference>
<dbReference type="EMBL" id="JSVC01000010">
    <property type="protein sequence ID" value="KIC94701.1"/>
    <property type="molecule type" value="Genomic_DNA"/>
</dbReference>
<evidence type="ECO:0000313" key="7">
    <source>
        <dbReference type="EMBL" id="KIC94701.1"/>
    </source>
</evidence>
<gene>
    <name evidence="7" type="ORF">OI18_09435</name>
</gene>
<sequence>MKLTRIAVVGLLAGLAIMYSCATNPYASTNKDYRKKVKAYARSLRNTPPGQSIGDSGWWVGTTNFSMRKPNFVIIHHTAQNSCDQTLRTFTLPRTQVSAHYVICRNGTVYHMLNDYLRAHHAGISSWGNNTDLNSSSIGIELDNNGFEYFDSLQLNSLYRLLDTLKTRYNIPPANFIGHGDIAPTRKNDPNWRFPWKDLYQRGFGTWYTDTTGMTLPPDFNHLMTLRLVGFDIRDTSAAIIAFKRHWMQDTTAGMTEESRKVLYGLLH</sequence>
<dbReference type="GO" id="GO:0071555">
    <property type="term" value="P:cell wall organization"/>
    <property type="evidence" value="ECO:0007669"/>
    <property type="project" value="UniProtKB-KW"/>
</dbReference>
<name>A0A0C1L572_9BACT</name>
<dbReference type="InterPro" id="IPR036505">
    <property type="entry name" value="Amidase/PGRP_sf"/>
</dbReference>
<dbReference type="Pfam" id="PF01510">
    <property type="entry name" value="Amidase_2"/>
    <property type="match status" value="1"/>
</dbReference>
<evidence type="ECO:0000256" key="1">
    <source>
        <dbReference type="ARBA" id="ARBA00001561"/>
    </source>
</evidence>
<dbReference type="SUPFAM" id="SSF55846">
    <property type="entry name" value="N-acetylmuramoyl-L-alanine amidase-like"/>
    <property type="match status" value="1"/>
</dbReference>
<organism evidence="7 8">
    <name type="scientific">Flavihumibacter solisilvae</name>
    <dbReference type="NCBI Taxonomy" id="1349421"/>
    <lineage>
        <taxon>Bacteria</taxon>
        <taxon>Pseudomonadati</taxon>
        <taxon>Bacteroidota</taxon>
        <taxon>Chitinophagia</taxon>
        <taxon>Chitinophagales</taxon>
        <taxon>Chitinophagaceae</taxon>
        <taxon>Flavihumibacter</taxon>
    </lineage>
</organism>
<keyword evidence="3" id="KW-0378">Hydrolase</keyword>
<dbReference type="GO" id="GO:0009254">
    <property type="term" value="P:peptidoglycan turnover"/>
    <property type="evidence" value="ECO:0007669"/>
    <property type="project" value="TreeGrafter"/>
</dbReference>
<dbReference type="InterPro" id="IPR051206">
    <property type="entry name" value="NAMLAA_amidase_2"/>
</dbReference>
<keyword evidence="8" id="KW-1185">Reference proteome</keyword>
<dbReference type="PROSITE" id="PS51257">
    <property type="entry name" value="PROKAR_LIPOPROTEIN"/>
    <property type="match status" value="1"/>
</dbReference>
<evidence type="ECO:0000256" key="5">
    <source>
        <dbReference type="SAM" id="SignalP"/>
    </source>
</evidence>
<dbReference type="GO" id="GO:0019867">
    <property type="term" value="C:outer membrane"/>
    <property type="evidence" value="ECO:0007669"/>
    <property type="project" value="TreeGrafter"/>
</dbReference>
<feature type="signal peptide" evidence="5">
    <location>
        <begin position="1"/>
        <end position="22"/>
    </location>
</feature>
<proteinExistence type="predicted"/>
<dbReference type="Proteomes" id="UP000031408">
    <property type="component" value="Unassembled WGS sequence"/>
</dbReference>
<feature type="domain" description="N-acetylmuramoyl-L-alanine amidase" evidence="6">
    <location>
        <begin position="58"/>
        <end position="191"/>
    </location>
</feature>
<dbReference type="STRING" id="1349421.OI18_09435"/>
<accession>A0A0C1L572</accession>
<evidence type="ECO:0000313" key="8">
    <source>
        <dbReference type="Proteomes" id="UP000031408"/>
    </source>
</evidence>
<feature type="chain" id="PRO_5002135414" description="N-acetylmuramoyl-L-alanine amidase" evidence="5">
    <location>
        <begin position="23"/>
        <end position="268"/>
    </location>
</feature>
<evidence type="ECO:0000256" key="4">
    <source>
        <dbReference type="ARBA" id="ARBA00023316"/>
    </source>
</evidence>